<dbReference type="OrthoDB" id="335833at2"/>
<sequence>MNLQTRLSLWVGGVLFLALITLSVLSGVVLYQVRLSDMNQELRDQSKLVLNSATLYQGKNLPNVVLQTLASGSEFVDARIEKQGRVIWESGFRNMPEAVREGFSNVGGWHIYRVSNERFEVEVGRPLASLQETLRSYGVVSFPLTLLMSILGALGSGWVLGQNLKPLKKLTARVQTLDQPEPIPETQRPDEVGLLARALAESLDALQRTRKAELEFLRIASHELRTPLTALKAELEYTLSKPRDLQVYELALRTLHRNTEHLERLAVNLLTLTRLQGSPLELQPVDLWEITAAVIDRMIPLALKKNLSLEFEGNPTTVTGDAITLSRLVENLIFNAIRYTQDGEIRVILSGHQLIVRDQGQGFPQELLEDHEAQHPGIEGFGIGMKVVRSICELHHAKLTLENTIRGAKVVVAFP</sequence>
<comment type="catalytic activity">
    <reaction evidence="1">
        <text>ATP + protein L-histidine = ADP + protein N-phospho-L-histidine.</text>
        <dbReference type="EC" id="2.7.13.3"/>
    </reaction>
</comment>
<dbReference type="RefSeq" id="WP_146883444.1">
    <property type="nucleotide sequence ID" value="NZ_BJXB01000005.1"/>
</dbReference>
<evidence type="ECO:0000256" key="1">
    <source>
        <dbReference type="ARBA" id="ARBA00000085"/>
    </source>
</evidence>
<name>A0A511MYZ3_DEIC1</name>
<dbReference type="EMBL" id="BJXB01000005">
    <property type="protein sequence ID" value="GEM45815.1"/>
    <property type="molecule type" value="Genomic_DNA"/>
</dbReference>
<evidence type="ECO:0000256" key="7">
    <source>
        <dbReference type="ARBA" id="ARBA00022777"/>
    </source>
</evidence>
<keyword evidence="10" id="KW-0472">Membrane</keyword>
<keyword evidence="14" id="KW-1185">Reference proteome</keyword>
<dbReference type="AlphaFoldDB" id="A0A511MYZ3"/>
<dbReference type="PANTHER" id="PTHR45436">
    <property type="entry name" value="SENSOR HISTIDINE KINASE YKOH"/>
    <property type="match status" value="1"/>
</dbReference>
<reference evidence="13 14" key="1">
    <citation type="submission" date="2019-07" db="EMBL/GenBank/DDBJ databases">
        <title>Whole genome shotgun sequence of Deinococcus cellulosilyticus NBRC 106333.</title>
        <authorList>
            <person name="Hosoyama A."/>
            <person name="Uohara A."/>
            <person name="Ohji S."/>
            <person name="Ichikawa N."/>
        </authorList>
    </citation>
    <scope>NUCLEOTIDE SEQUENCE [LARGE SCALE GENOMIC DNA]</scope>
    <source>
        <strain evidence="13 14">NBRC 106333</strain>
    </source>
</reference>
<feature type="transmembrane region" description="Helical" evidence="10">
    <location>
        <begin position="7"/>
        <end position="33"/>
    </location>
</feature>
<dbReference type="InterPro" id="IPR036097">
    <property type="entry name" value="HisK_dim/P_sf"/>
</dbReference>
<evidence type="ECO:0000256" key="9">
    <source>
        <dbReference type="ARBA" id="ARBA00023012"/>
    </source>
</evidence>
<dbReference type="PANTHER" id="PTHR45436:SF5">
    <property type="entry name" value="SENSOR HISTIDINE KINASE TRCS"/>
    <property type="match status" value="1"/>
</dbReference>
<feature type="transmembrane region" description="Helical" evidence="10">
    <location>
        <begin position="137"/>
        <end position="160"/>
    </location>
</feature>
<dbReference type="Gene3D" id="1.10.287.130">
    <property type="match status" value="1"/>
</dbReference>
<dbReference type="InterPro" id="IPR005467">
    <property type="entry name" value="His_kinase_dom"/>
</dbReference>
<evidence type="ECO:0000256" key="6">
    <source>
        <dbReference type="ARBA" id="ARBA00022692"/>
    </source>
</evidence>
<dbReference type="CDD" id="cd06225">
    <property type="entry name" value="HAMP"/>
    <property type="match status" value="1"/>
</dbReference>
<dbReference type="Pfam" id="PF02518">
    <property type="entry name" value="HATPase_c"/>
    <property type="match status" value="1"/>
</dbReference>
<dbReference type="InterPro" id="IPR003661">
    <property type="entry name" value="HisK_dim/P_dom"/>
</dbReference>
<dbReference type="PROSITE" id="PS50109">
    <property type="entry name" value="HIS_KIN"/>
    <property type="match status" value="1"/>
</dbReference>
<evidence type="ECO:0000256" key="5">
    <source>
        <dbReference type="ARBA" id="ARBA00022679"/>
    </source>
</evidence>
<dbReference type="Gene3D" id="3.30.565.10">
    <property type="entry name" value="Histidine kinase-like ATPase, C-terminal domain"/>
    <property type="match status" value="1"/>
</dbReference>
<evidence type="ECO:0000256" key="3">
    <source>
        <dbReference type="ARBA" id="ARBA00012438"/>
    </source>
</evidence>
<keyword evidence="8 10" id="KW-1133">Transmembrane helix</keyword>
<keyword evidence="5" id="KW-0808">Transferase</keyword>
<dbReference type="SMART" id="SM00388">
    <property type="entry name" value="HisKA"/>
    <property type="match status" value="1"/>
</dbReference>
<evidence type="ECO:0000259" key="12">
    <source>
        <dbReference type="PROSITE" id="PS50885"/>
    </source>
</evidence>
<evidence type="ECO:0000313" key="14">
    <source>
        <dbReference type="Proteomes" id="UP000321306"/>
    </source>
</evidence>
<protein>
    <recommendedName>
        <fullName evidence="3">histidine kinase</fullName>
        <ecNumber evidence="3">2.7.13.3</ecNumber>
    </recommendedName>
</protein>
<feature type="domain" description="Histidine kinase" evidence="11">
    <location>
        <begin position="219"/>
        <end position="415"/>
    </location>
</feature>
<dbReference type="Pfam" id="PF00672">
    <property type="entry name" value="HAMP"/>
    <property type="match status" value="1"/>
</dbReference>
<keyword evidence="9" id="KW-0902">Two-component regulatory system</keyword>
<dbReference type="InterPro" id="IPR036890">
    <property type="entry name" value="HATPase_C_sf"/>
</dbReference>
<comment type="subcellular location">
    <subcellularLocation>
        <location evidence="2">Membrane</location>
    </subcellularLocation>
</comment>
<dbReference type="CDD" id="cd00075">
    <property type="entry name" value="HATPase"/>
    <property type="match status" value="1"/>
</dbReference>
<dbReference type="EC" id="2.7.13.3" evidence="3"/>
<dbReference type="Pfam" id="PF00512">
    <property type="entry name" value="HisKA"/>
    <property type="match status" value="1"/>
</dbReference>
<dbReference type="GO" id="GO:0000155">
    <property type="term" value="F:phosphorelay sensor kinase activity"/>
    <property type="evidence" value="ECO:0007669"/>
    <property type="project" value="InterPro"/>
</dbReference>
<evidence type="ECO:0000256" key="10">
    <source>
        <dbReference type="SAM" id="Phobius"/>
    </source>
</evidence>
<keyword evidence="6 10" id="KW-0812">Transmembrane</keyword>
<comment type="caution">
    <text evidence="13">The sequence shown here is derived from an EMBL/GenBank/DDBJ whole genome shotgun (WGS) entry which is preliminary data.</text>
</comment>
<organism evidence="13 14">
    <name type="scientific">Deinococcus cellulosilyticus (strain DSM 18568 / NBRC 106333 / KACC 11606 / 5516J-15)</name>
    <dbReference type="NCBI Taxonomy" id="1223518"/>
    <lineage>
        <taxon>Bacteria</taxon>
        <taxon>Thermotogati</taxon>
        <taxon>Deinococcota</taxon>
        <taxon>Deinococci</taxon>
        <taxon>Deinococcales</taxon>
        <taxon>Deinococcaceae</taxon>
        <taxon>Deinococcus</taxon>
    </lineage>
</organism>
<dbReference type="SUPFAM" id="SSF47384">
    <property type="entry name" value="Homodimeric domain of signal transducing histidine kinase"/>
    <property type="match status" value="1"/>
</dbReference>
<dbReference type="CDD" id="cd00082">
    <property type="entry name" value="HisKA"/>
    <property type="match status" value="1"/>
</dbReference>
<dbReference type="SUPFAM" id="SSF55874">
    <property type="entry name" value="ATPase domain of HSP90 chaperone/DNA topoisomerase II/histidine kinase"/>
    <property type="match status" value="1"/>
</dbReference>
<dbReference type="InterPro" id="IPR050428">
    <property type="entry name" value="TCS_sensor_his_kinase"/>
</dbReference>
<dbReference type="GO" id="GO:0005886">
    <property type="term" value="C:plasma membrane"/>
    <property type="evidence" value="ECO:0007669"/>
    <property type="project" value="TreeGrafter"/>
</dbReference>
<proteinExistence type="predicted"/>
<dbReference type="SMART" id="SM00387">
    <property type="entry name" value="HATPase_c"/>
    <property type="match status" value="1"/>
</dbReference>
<dbReference type="Gene3D" id="6.10.340.10">
    <property type="match status" value="1"/>
</dbReference>
<evidence type="ECO:0000256" key="8">
    <source>
        <dbReference type="ARBA" id="ARBA00022989"/>
    </source>
</evidence>
<evidence type="ECO:0000313" key="13">
    <source>
        <dbReference type="EMBL" id="GEM45815.1"/>
    </source>
</evidence>
<dbReference type="PROSITE" id="PS50885">
    <property type="entry name" value="HAMP"/>
    <property type="match status" value="1"/>
</dbReference>
<dbReference type="InterPro" id="IPR003594">
    <property type="entry name" value="HATPase_dom"/>
</dbReference>
<feature type="domain" description="HAMP" evidence="12">
    <location>
        <begin position="161"/>
        <end position="211"/>
    </location>
</feature>
<evidence type="ECO:0000256" key="4">
    <source>
        <dbReference type="ARBA" id="ARBA00022553"/>
    </source>
</evidence>
<evidence type="ECO:0000256" key="2">
    <source>
        <dbReference type="ARBA" id="ARBA00004370"/>
    </source>
</evidence>
<evidence type="ECO:0000259" key="11">
    <source>
        <dbReference type="PROSITE" id="PS50109"/>
    </source>
</evidence>
<gene>
    <name evidence="13" type="ORF">DC3_14500</name>
</gene>
<accession>A0A511MYZ3</accession>
<dbReference type="InterPro" id="IPR003660">
    <property type="entry name" value="HAMP_dom"/>
</dbReference>
<dbReference type="Proteomes" id="UP000321306">
    <property type="component" value="Unassembled WGS sequence"/>
</dbReference>
<keyword evidence="7 13" id="KW-0418">Kinase</keyword>
<keyword evidence="4" id="KW-0597">Phosphoprotein</keyword>